<accession>A0A9E4TB66</accession>
<evidence type="ECO:0000313" key="1">
    <source>
        <dbReference type="EMBL" id="MCG7949129.1"/>
    </source>
</evidence>
<name>A0A9E4TB66_9GAMM</name>
<organism evidence="1 2">
    <name type="scientific">Candidatus Thiodiazotropha taylori</name>
    <dbReference type="NCBI Taxonomy" id="2792791"/>
    <lineage>
        <taxon>Bacteria</taxon>
        <taxon>Pseudomonadati</taxon>
        <taxon>Pseudomonadota</taxon>
        <taxon>Gammaproteobacteria</taxon>
        <taxon>Chromatiales</taxon>
        <taxon>Sedimenticolaceae</taxon>
        <taxon>Candidatus Thiodiazotropha</taxon>
    </lineage>
</organism>
<sequence>MADDLYPSPLRIRTKYKGKLVKKRPYSEPPRSGEEFPTAKLRGLASNDYDAEIHDYAEQQMQLDLEGMRLLADHYGVDVNIGDEFWMRIALHLARDHVPWFQMDGKRGRPTKWNEQEYALLQLRVIEKQSEGLTIERALEEIACTHYPTLRGGLKRRYEEAQQLSNSDGARYSTRELQQIKQLPTDLIKKIRSNVEILCDQITSEDDLWLKK</sequence>
<gene>
    <name evidence="1" type="ORF">JAZ07_22560</name>
</gene>
<reference evidence="1" key="1">
    <citation type="journal article" date="2021" name="Proc. Natl. Acad. Sci. U.S.A.">
        <title>Global biogeography of chemosynthetic symbionts reveals both localized and globally distributed symbiont groups. .</title>
        <authorList>
            <person name="Osvatic J.T."/>
            <person name="Wilkins L.G.E."/>
            <person name="Leibrecht L."/>
            <person name="Leray M."/>
            <person name="Zauner S."/>
            <person name="Polzin J."/>
            <person name="Camacho Y."/>
            <person name="Gros O."/>
            <person name="van Gils J.A."/>
            <person name="Eisen J.A."/>
            <person name="Petersen J.M."/>
            <person name="Yuen B."/>
        </authorList>
    </citation>
    <scope>NUCLEOTIDE SEQUENCE</scope>
    <source>
        <strain evidence="1">MAGclacostrist064TRANS</strain>
    </source>
</reference>
<evidence type="ECO:0000313" key="2">
    <source>
        <dbReference type="Proteomes" id="UP000886667"/>
    </source>
</evidence>
<dbReference type="EMBL" id="JAEPCM010000851">
    <property type="protein sequence ID" value="MCG7949129.1"/>
    <property type="molecule type" value="Genomic_DNA"/>
</dbReference>
<comment type="caution">
    <text evidence="1">The sequence shown here is derived from an EMBL/GenBank/DDBJ whole genome shotgun (WGS) entry which is preliminary data.</text>
</comment>
<proteinExistence type="predicted"/>
<dbReference type="Proteomes" id="UP000886667">
    <property type="component" value="Unassembled WGS sequence"/>
</dbReference>
<protein>
    <submittedName>
        <fullName evidence="1">Uncharacterized protein</fullName>
    </submittedName>
</protein>
<dbReference type="AlphaFoldDB" id="A0A9E4TB66"/>